<dbReference type="CDD" id="cd04730">
    <property type="entry name" value="NPD_like"/>
    <property type="match status" value="1"/>
</dbReference>
<evidence type="ECO:0000256" key="1">
    <source>
        <dbReference type="ARBA" id="ARBA00022630"/>
    </source>
</evidence>
<evidence type="ECO:0000313" key="5">
    <source>
        <dbReference type="EMBL" id="GJE96538.1"/>
    </source>
</evidence>
<evidence type="ECO:0000256" key="3">
    <source>
        <dbReference type="ARBA" id="ARBA00023002"/>
    </source>
</evidence>
<feature type="chain" id="PRO_5040443298" evidence="4">
    <location>
        <begin position="20"/>
        <end position="331"/>
    </location>
</feature>
<keyword evidence="2" id="KW-0288">FMN</keyword>
<proteinExistence type="predicted"/>
<keyword evidence="4" id="KW-0732">Signal</keyword>
<evidence type="ECO:0000256" key="4">
    <source>
        <dbReference type="SAM" id="SignalP"/>
    </source>
</evidence>
<organism evidence="5 6">
    <name type="scientific">Phanerochaete sordida</name>
    <dbReference type="NCBI Taxonomy" id="48140"/>
    <lineage>
        <taxon>Eukaryota</taxon>
        <taxon>Fungi</taxon>
        <taxon>Dikarya</taxon>
        <taxon>Basidiomycota</taxon>
        <taxon>Agaricomycotina</taxon>
        <taxon>Agaricomycetes</taxon>
        <taxon>Polyporales</taxon>
        <taxon>Phanerochaetaceae</taxon>
        <taxon>Phanerochaete</taxon>
    </lineage>
</organism>
<keyword evidence="6" id="KW-1185">Reference proteome</keyword>
<evidence type="ECO:0000256" key="2">
    <source>
        <dbReference type="ARBA" id="ARBA00022643"/>
    </source>
</evidence>
<accession>A0A9P3LIU3</accession>
<dbReference type="PANTHER" id="PTHR32332">
    <property type="entry name" value="2-NITROPROPANE DIOXYGENASE"/>
    <property type="match status" value="1"/>
</dbReference>
<dbReference type="InterPro" id="IPR013785">
    <property type="entry name" value="Aldolase_TIM"/>
</dbReference>
<dbReference type="Pfam" id="PF03060">
    <property type="entry name" value="NMO"/>
    <property type="match status" value="1"/>
</dbReference>
<keyword evidence="1" id="KW-0285">Flavoprotein</keyword>
<dbReference type="Gene3D" id="3.20.20.70">
    <property type="entry name" value="Aldolase class I"/>
    <property type="match status" value="1"/>
</dbReference>
<dbReference type="GO" id="GO:0018580">
    <property type="term" value="F:nitronate monooxygenase activity"/>
    <property type="evidence" value="ECO:0007669"/>
    <property type="project" value="InterPro"/>
</dbReference>
<dbReference type="PANTHER" id="PTHR32332:SF20">
    <property type="entry name" value="2-NITROPROPANE DIOXYGENASE-LIKE PROTEIN"/>
    <property type="match status" value="1"/>
</dbReference>
<dbReference type="InterPro" id="IPR004136">
    <property type="entry name" value="NMO"/>
</dbReference>
<dbReference type="SUPFAM" id="SSF51412">
    <property type="entry name" value="Inosine monophosphate dehydrogenase (IMPDH)"/>
    <property type="match status" value="1"/>
</dbReference>
<dbReference type="OrthoDB" id="412383at2759"/>
<sequence>MLVTALTKLLGIRVPVVQGGMQWVGVPQLVAAVSNAGGLGVLTALTQPNPDALRNAIRETRKLTGKPFGVNITLLPSINPPDYAGYARAAVEEGVKIFETAGNNPGQLIRYFKDHGCIVIHKCTTIRHAKSAARHGVDVLSIDGFECAGHPGEEDIGGLVLLARAAQELQIPYIASGGIADGRGLAAVFALGACGANMGTRFMCTVESPIHQNIKDKIVASSETDTVHIFRTLRNTARVFKNPVSTEVVALERRPGGAKFEELRDLVSGARGRKVYELGDPDYGIWSAGVSVGLIKDCPTCDELVRRIEREAEEVIEGLGKLRVSVEKAKL</sequence>
<reference evidence="5 6" key="1">
    <citation type="submission" date="2021-08" db="EMBL/GenBank/DDBJ databases">
        <title>Draft Genome Sequence of Phanerochaete sordida strain YK-624.</title>
        <authorList>
            <person name="Mori T."/>
            <person name="Dohra H."/>
            <person name="Suzuki T."/>
            <person name="Kawagishi H."/>
            <person name="Hirai H."/>
        </authorList>
    </citation>
    <scope>NUCLEOTIDE SEQUENCE [LARGE SCALE GENOMIC DNA]</scope>
    <source>
        <strain evidence="5 6">YK-624</strain>
    </source>
</reference>
<dbReference type="EMBL" id="BPQB01000061">
    <property type="protein sequence ID" value="GJE96538.1"/>
    <property type="molecule type" value="Genomic_DNA"/>
</dbReference>
<protein>
    <submittedName>
        <fullName evidence="5">Nitronate monooxygenase</fullName>
    </submittedName>
</protein>
<keyword evidence="5" id="KW-0503">Monooxygenase</keyword>
<comment type="caution">
    <text evidence="5">The sequence shown here is derived from an EMBL/GenBank/DDBJ whole genome shotgun (WGS) entry which is preliminary data.</text>
</comment>
<gene>
    <name evidence="5" type="ORF">PsYK624_127350</name>
</gene>
<dbReference type="Proteomes" id="UP000703269">
    <property type="component" value="Unassembled WGS sequence"/>
</dbReference>
<feature type="signal peptide" evidence="4">
    <location>
        <begin position="1"/>
        <end position="19"/>
    </location>
</feature>
<dbReference type="AlphaFoldDB" id="A0A9P3LIU3"/>
<name>A0A9P3LIU3_9APHY</name>
<keyword evidence="3" id="KW-0560">Oxidoreductase</keyword>
<evidence type="ECO:0000313" key="6">
    <source>
        <dbReference type="Proteomes" id="UP000703269"/>
    </source>
</evidence>